<dbReference type="STRING" id="34508.A0A4U5NBU2"/>
<evidence type="ECO:0000313" key="12">
    <source>
        <dbReference type="EMBL" id="TKR80286.1"/>
    </source>
</evidence>
<dbReference type="InterPro" id="IPR018422">
    <property type="entry name" value="Cation/H_exchanger_CPA1"/>
</dbReference>
<feature type="transmembrane region" description="Helical" evidence="10">
    <location>
        <begin position="88"/>
        <end position="108"/>
    </location>
</feature>
<reference evidence="12 13" key="2">
    <citation type="journal article" date="2019" name="G3 (Bethesda)">
        <title>Hybrid Assembly of the Genome of the Entomopathogenic Nematode Steinernema carpocapsae Identifies the X-Chromosome.</title>
        <authorList>
            <person name="Serra L."/>
            <person name="Macchietto M."/>
            <person name="Macias-Munoz A."/>
            <person name="McGill C.J."/>
            <person name="Rodriguez I.M."/>
            <person name="Rodriguez B."/>
            <person name="Murad R."/>
            <person name="Mortazavi A."/>
        </authorList>
    </citation>
    <scope>NUCLEOTIDE SEQUENCE [LARGE SCALE GENOMIC DNA]</scope>
    <source>
        <strain evidence="12 13">ALL</strain>
    </source>
</reference>
<feature type="transmembrane region" description="Helical" evidence="10">
    <location>
        <begin position="20"/>
        <end position="40"/>
    </location>
</feature>
<dbReference type="GO" id="GO:0015385">
    <property type="term" value="F:sodium:proton antiporter activity"/>
    <property type="evidence" value="ECO:0007669"/>
    <property type="project" value="InterPro"/>
</dbReference>
<dbReference type="GO" id="GO:0005886">
    <property type="term" value="C:plasma membrane"/>
    <property type="evidence" value="ECO:0007669"/>
    <property type="project" value="TreeGrafter"/>
</dbReference>
<accession>A0A4U5NBU2</accession>
<dbReference type="GO" id="GO:0098719">
    <property type="term" value="P:sodium ion import across plasma membrane"/>
    <property type="evidence" value="ECO:0007669"/>
    <property type="project" value="TreeGrafter"/>
</dbReference>
<feature type="region of interest" description="Disordered" evidence="9">
    <location>
        <begin position="295"/>
        <end position="392"/>
    </location>
</feature>
<dbReference type="GO" id="GO:0051453">
    <property type="term" value="P:regulation of intracellular pH"/>
    <property type="evidence" value="ECO:0007669"/>
    <property type="project" value="TreeGrafter"/>
</dbReference>
<evidence type="ECO:0000256" key="8">
    <source>
        <dbReference type="ARBA" id="ARBA00023201"/>
    </source>
</evidence>
<comment type="caution">
    <text evidence="12">The sequence shown here is derived from an EMBL/GenBank/DDBJ whole genome shotgun (WGS) entry which is preliminary data.</text>
</comment>
<dbReference type="AlphaFoldDB" id="A0A4U5NBU2"/>
<evidence type="ECO:0000256" key="9">
    <source>
        <dbReference type="SAM" id="MobiDB-lite"/>
    </source>
</evidence>
<keyword evidence="2" id="KW-0813">Transport</keyword>
<dbReference type="PANTHER" id="PTHR10110:SF125">
    <property type="entry name" value="SODIUM_HYDROGEN EXCHANGER"/>
    <property type="match status" value="1"/>
</dbReference>
<evidence type="ECO:0000259" key="11">
    <source>
        <dbReference type="Pfam" id="PF00999"/>
    </source>
</evidence>
<evidence type="ECO:0000256" key="2">
    <source>
        <dbReference type="ARBA" id="ARBA00022448"/>
    </source>
</evidence>
<keyword evidence="3 10" id="KW-0812">Transmembrane</keyword>
<evidence type="ECO:0000256" key="7">
    <source>
        <dbReference type="ARBA" id="ARBA00023136"/>
    </source>
</evidence>
<evidence type="ECO:0000256" key="3">
    <source>
        <dbReference type="ARBA" id="ARBA00022692"/>
    </source>
</evidence>
<dbReference type="EMBL" id="AZBU02000004">
    <property type="protein sequence ID" value="TKR80286.1"/>
    <property type="molecule type" value="Genomic_DNA"/>
</dbReference>
<sequence>MKPYVSGNISSKSLITVKYLLKGLSACCEALIFVFLGLSTVRLFSDGKKWDFSFAAITVIACFVCRFIGTYFLSALANPWRMEKINKVDQFIMGYGGLRGAVCYGLVMSVDSESEPLKEVFVTTTVIVIVLSVFLQGTTMKPIVECLRVKKVEEKKGTVAQLIMNNIEDHMMAGIEGVIGHHGHFWVRRKLTQMDSNFLAPLLMLHPPSRTTKLLKKYEEESVAEARNYLKKHGSFAGLEASKAAQASVRGSRANTYQGDTSGIQRNESLSRLLERNLPIVPLRKKSNHIYNRTTLGSEDDLRRHERRRRSMENRRCPNGPISPPLLSQTCEAHESMESIRSSDTESDEHIRFFLDSSDPKSSNEVRATSVEVVDETKKLQPIVESDEKETV</sequence>
<comment type="subcellular location">
    <subcellularLocation>
        <location evidence="1">Membrane</location>
        <topology evidence="1">Multi-pass membrane protein</topology>
    </subcellularLocation>
</comment>
<feature type="transmembrane region" description="Helical" evidence="10">
    <location>
        <begin position="120"/>
        <end position="138"/>
    </location>
</feature>
<keyword evidence="5" id="KW-0915">Sodium</keyword>
<evidence type="ECO:0000313" key="13">
    <source>
        <dbReference type="Proteomes" id="UP000298663"/>
    </source>
</evidence>
<evidence type="ECO:0000256" key="10">
    <source>
        <dbReference type="SAM" id="Phobius"/>
    </source>
</evidence>
<protein>
    <recommendedName>
        <fullName evidence="11">Cation/H+ exchanger transmembrane domain-containing protein</fullName>
    </recommendedName>
</protein>
<keyword evidence="13" id="KW-1185">Reference proteome</keyword>
<evidence type="ECO:0000256" key="1">
    <source>
        <dbReference type="ARBA" id="ARBA00004141"/>
    </source>
</evidence>
<organism evidence="12 13">
    <name type="scientific">Steinernema carpocapsae</name>
    <name type="common">Entomopathogenic nematode</name>
    <dbReference type="NCBI Taxonomy" id="34508"/>
    <lineage>
        <taxon>Eukaryota</taxon>
        <taxon>Metazoa</taxon>
        <taxon>Ecdysozoa</taxon>
        <taxon>Nematoda</taxon>
        <taxon>Chromadorea</taxon>
        <taxon>Rhabditida</taxon>
        <taxon>Tylenchina</taxon>
        <taxon>Panagrolaimomorpha</taxon>
        <taxon>Strongyloidoidea</taxon>
        <taxon>Steinernematidae</taxon>
        <taxon>Steinernema</taxon>
    </lineage>
</organism>
<gene>
    <name evidence="12" type="ORF">L596_014383</name>
</gene>
<keyword evidence="8" id="KW-0739">Sodium transport</keyword>
<dbReference type="PANTHER" id="PTHR10110">
    <property type="entry name" value="SODIUM/HYDROGEN EXCHANGER"/>
    <property type="match status" value="1"/>
</dbReference>
<evidence type="ECO:0000256" key="4">
    <source>
        <dbReference type="ARBA" id="ARBA00022989"/>
    </source>
</evidence>
<keyword evidence="7 10" id="KW-0472">Membrane</keyword>
<dbReference type="Proteomes" id="UP000298663">
    <property type="component" value="Unassembled WGS sequence"/>
</dbReference>
<proteinExistence type="predicted"/>
<dbReference type="InterPro" id="IPR006153">
    <property type="entry name" value="Cation/H_exchanger_TM"/>
</dbReference>
<keyword evidence="6" id="KW-0406">Ion transport</keyword>
<dbReference type="GO" id="GO:0015386">
    <property type="term" value="F:potassium:proton antiporter activity"/>
    <property type="evidence" value="ECO:0007669"/>
    <property type="project" value="TreeGrafter"/>
</dbReference>
<feature type="transmembrane region" description="Helical" evidence="10">
    <location>
        <begin position="52"/>
        <end position="76"/>
    </location>
</feature>
<dbReference type="Pfam" id="PF00999">
    <property type="entry name" value="Na_H_Exchanger"/>
    <property type="match status" value="1"/>
</dbReference>
<name>A0A4U5NBU2_STECR</name>
<feature type="compositionally biased region" description="Basic and acidic residues" evidence="9">
    <location>
        <begin position="332"/>
        <end position="364"/>
    </location>
</feature>
<reference evidence="12 13" key="1">
    <citation type="journal article" date="2015" name="Genome Biol.">
        <title>Comparative genomics of Steinernema reveals deeply conserved gene regulatory networks.</title>
        <authorList>
            <person name="Dillman A.R."/>
            <person name="Macchietto M."/>
            <person name="Porter C.F."/>
            <person name="Rogers A."/>
            <person name="Williams B."/>
            <person name="Antoshechkin I."/>
            <person name="Lee M.M."/>
            <person name="Goodwin Z."/>
            <person name="Lu X."/>
            <person name="Lewis E.E."/>
            <person name="Goodrich-Blair H."/>
            <person name="Stock S.P."/>
            <person name="Adams B.J."/>
            <person name="Sternberg P.W."/>
            <person name="Mortazavi A."/>
        </authorList>
    </citation>
    <scope>NUCLEOTIDE SEQUENCE [LARGE SCALE GENOMIC DNA]</scope>
    <source>
        <strain evidence="12 13">ALL</strain>
    </source>
</reference>
<dbReference type="OrthoDB" id="5867498at2759"/>
<keyword evidence="4 10" id="KW-1133">Transmembrane helix</keyword>
<evidence type="ECO:0000256" key="6">
    <source>
        <dbReference type="ARBA" id="ARBA00023065"/>
    </source>
</evidence>
<evidence type="ECO:0000256" key="5">
    <source>
        <dbReference type="ARBA" id="ARBA00023053"/>
    </source>
</evidence>
<feature type="domain" description="Cation/H+ exchanger transmembrane" evidence="11">
    <location>
        <begin position="12"/>
        <end position="145"/>
    </location>
</feature>